<sequence length="68" mass="7217">MEKYSDEYEYGWGVGSVMAMLLVVGCLVFLPLGMGSVAPPSGLLLLALPVLLAAIVIFLSQASKPHDH</sequence>
<dbReference type="EMBL" id="CM042059">
    <property type="protein sequence ID" value="KAI3680432.1"/>
    <property type="molecule type" value="Genomic_DNA"/>
</dbReference>
<protein>
    <submittedName>
        <fullName evidence="1">Uncharacterized protein</fullName>
    </submittedName>
</protein>
<keyword evidence="2" id="KW-1185">Reference proteome</keyword>
<name>A0ACB8Y6B7_ARCLA</name>
<comment type="caution">
    <text evidence="1">The sequence shown here is derived from an EMBL/GenBank/DDBJ whole genome shotgun (WGS) entry which is preliminary data.</text>
</comment>
<evidence type="ECO:0000313" key="1">
    <source>
        <dbReference type="EMBL" id="KAI3680432.1"/>
    </source>
</evidence>
<proteinExistence type="predicted"/>
<organism evidence="1 2">
    <name type="scientific">Arctium lappa</name>
    <name type="common">Greater burdock</name>
    <name type="synonym">Lappa major</name>
    <dbReference type="NCBI Taxonomy" id="4217"/>
    <lineage>
        <taxon>Eukaryota</taxon>
        <taxon>Viridiplantae</taxon>
        <taxon>Streptophyta</taxon>
        <taxon>Embryophyta</taxon>
        <taxon>Tracheophyta</taxon>
        <taxon>Spermatophyta</taxon>
        <taxon>Magnoliopsida</taxon>
        <taxon>eudicotyledons</taxon>
        <taxon>Gunneridae</taxon>
        <taxon>Pentapetalae</taxon>
        <taxon>asterids</taxon>
        <taxon>campanulids</taxon>
        <taxon>Asterales</taxon>
        <taxon>Asteraceae</taxon>
        <taxon>Carduoideae</taxon>
        <taxon>Cardueae</taxon>
        <taxon>Arctiinae</taxon>
        <taxon>Arctium</taxon>
    </lineage>
</organism>
<gene>
    <name evidence="1" type="ORF">L6452_35202</name>
</gene>
<reference evidence="1 2" key="2">
    <citation type="journal article" date="2022" name="Mol. Ecol. Resour.">
        <title>The genomes of chicory, endive, great burdock and yacon provide insights into Asteraceae paleo-polyploidization history and plant inulin production.</title>
        <authorList>
            <person name="Fan W."/>
            <person name="Wang S."/>
            <person name="Wang H."/>
            <person name="Wang A."/>
            <person name="Jiang F."/>
            <person name="Liu H."/>
            <person name="Zhao H."/>
            <person name="Xu D."/>
            <person name="Zhang Y."/>
        </authorList>
    </citation>
    <scope>NUCLEOTIDE SEQUENCE [LARGE SCALE GENOMIC DNA]</scope>
    <source>
        <strain evidence="2">cv. Niubang</strain>
    </source>
</reference>
<accession>A0ACB8Y6B7</accession>
<reference evidence="2" key="1">
    <citation type="journal article" date="2022" name="Mol. Ecol. Resour.">
        <title>The genomes of chicory, endive, great burdock and yacon provide insights into Asteraceae palaeo-polyploidization history and plant inulin production.</title>
        <authorList>
            <person name="Fan W."/>
            <person name="Wang S."/>
            <person name="Wang H."/>
            <person name="Wang A."/>
            <person name="Jiang F."/>
            <person name="Liu H."/>
            <person name="Zhao H."/>
            <person name="Xu D."/>
            <person name="Zhang Y."/>
        </authorList>
    </citation>
    <scope>NUCLEOTIDE SEQUENCE [LARGE SCALE GENOMIC DNA]</scope>
    <source>
        <strain evidence="2">cv. Niubang</strain>
    </source>
</reference>
<dbReference type="Proteomes" id="UP001055879">
    <property type="component" value="Linkage Group LG13"/>
</dbReference>
<evidence type="ECO:0000313" key="2">
    <source>
        <dbReference type="Proteomes" id="UP001055879"/>
    </source>
</evidence>